<organism evidence="2 3">
    <name type="scientific">Scophthalmus maximus</name>
    <name type="common">Turbot</name>
    <name type="synonym">Psetta maxima</name>
    <dbReference type="NCBI Taxonomy" id="52904"/>
    <lineage>
        <taxon>Eukaryota</taxon>
        <taxon>Metazoa</taxon>
        <taxon>Chordata</taxon>
        <taxon>Craniata</taxon>
        <taxon>Vertebrata</taxon>
        <taxon>Euteleostomi</taxon>
        <taxon>Actinopterygii</taxon>
        <taxon>Neopterygii</taxon>
        <taxon>Teleostei</taxon>
        <taxon>Neoteleostei</taxon>
        <taxon>Acanthomorphata</taxon>
        <taxon>Carangaria</taxon>
        <taxon>Pleuronectiformes</taxon>
        <taxon>Pleuronectoidei</taxon>
        <taxon>Scophthalmidae</taxon>
        <taxon>Scophthalmus</taxon>
    </lineage>
</organism>
<dbReference type="Ensembl" id="ENSSMAT00000076448.1">
    <property type="protein sequence ID" value="ENSSMAP00000046745.1"/>
    <property type="gene ID" value="ENSSMAG00000027427.1"/>
</dbReference>
<evidence type="ECO:0000313" key="2">
    <source>
        <dbReference type="Ensembl" id="ENSSMAP00000046745.1"/>
    </source>
</evidence>
<reference evidence="2" key="1">
    <citation type="submission" date="2023-05" db="EMBL/GenBank/DDBJ databases">
        <title>High-quality long-read genome of Scophthalmus maximus.</title>
        <authorList>
            <person name="Lien S."/>
            <person name="Martinez P."/>
        </authorList>
    </citation>
    <scope>NUCLEOTIDE SEQUENCE [LARGE SCALE GENOMIC DNA]</scope>
</reference>
<dbReference type="AlphaFoldDB" id="A0A8D3CHI7"/>
<dbReference type="Proteomes" id="UP000694558">
    <property type="component" value="Chromosome 13"/>
</dbReference>
<evidence type="ECO:0000256" key="1">
    <source>
        <dbReference type="SAM" id="MobiDB-lite"/>
    </source>
</evidence>
<protein>
    <submittedName>
        <fullName evidence="2">Uncharacterized protein</fullName>
    </submittedName>
</protein>
<accession>A0A8D3CHI7</accession>
<sequence>PTNGGRGVRSQGSDHRGPNTGVRSQGSDHRGLITGVRSLGGPITGVRSQGSDHWGPITGVRSLGPTPPNHPRTLVSSKRDRLYKTKPMCPANDLHFAKY</sequence>
<name>A0A8D3CHI7_SCOMX</name>
<proteinExistence type="predicted"/>
<feature type="region of interest" description="Disordered" evidence="1">
    <location>
        <begin position="1"/>
        <end position="74"/>
    </location>
</feature>
<reference evidence="2" key="2">
    <citation type="submission" date="2025-08" db="UniProtKB">
        <authorList>
            <consortium name="Ensembl"/>
        </authorList>
    </citation>
    <scope>IDENTIFICATION</scope>
</reference>
<evidence type="ECO:0000313" key="3">
    <source>
        <dbReference type="Proteomes" id="UP000694558"/>
    </source>
</evidence>